<dbReference type="Pfam" id="PF12796">
    <property type="entry name" value="Ank_2"/>
    <property type="match status" value="1"/>
</dbReference>
<feature type="repeat" description="ANK" evidence="3">
    <location>
        <begin position="77"/>
        <end position="109"/>
    </location>
</feature>
<reference evidence="5" key="1">
    <citation type="journal article" date="2023" name="G3 (Bethesda)">
        <title>Whole genome assembly and annotation of the endangered Caribbean coral Acropora cervicornis.</title>
        <authorList>
            <person name="Selwyn J.D."/>
            <person name="Vollmer S.V."/>
        </authorList>
    </citation>
    <scope>NUCLEOTIDE SEQUENCE</scope>
    <source>
        <strain evidence="5">K2</strain>
    </source>
</reference>
<evidence type="ECO:0000313" key="5">
    <source>
        <dbReference type="EMBL" id="KAK2557698.1"/>
    </source>
</evidence>
<comment type="caution">
    <text evidence="5">The sequence shown here is derived from an EMBL/GenBank/DDBJ whole genome shotgun (WGS) entry which is preliminary data.</text>
</comment>
<feature type="region of interest" description="Disordered" evidence="4">
    <location>
        <begin position="480"/>
        <end position="535"/>
    </location>
</feature>
<name>A0AAD9QAL7_ACRCE</name>
<feature type="compositionally biased region" description="Low complexity" evidence="4">
    <location>
        <begin position="154"/>
        <end position="179"/>
    </location>
</feature>
<feature type="region of interest" description="Disordered" evidence="4">
    <location>
        <begin position="151"/>
        <end position="179"/>
    </location>
</feature>
<dbReference type="Proteomes" id="UP001249851">
    <property type="component" value="Unassembled WGS sequence"/>
</dbReference>
<feature type="repeat" description="ANK" evidence="3">
    <location>
        <begin position="43"/>
        <end position="75"/>
    </location>
</feature>
<dbReference type="InterPro" id="IPR050776">
    <property type="entry name" value="Ank_Repeat/CDKN_Inhibitor"/>
</dbReference>
<evidence type="ECO:0000256" key="2">
    <source>
        <dbReference type="ARBA" id="ARBA00023043"/>
    </source>
</evidence>
<dbReference type="AlphaFoldDB" id="A0AAD9QAL7"/>
<organism evidence="5 6">
    <name type="scientific">Acropora cervicornis</name>
    <name type="common">Staghorn coral</name>
    <dbReference type="NCBI Taxonomy" id="6130"/>
    <lineage>
        <taxon>Eukaryota</taxon>
        <taxon>Metazoa</taxon>
        <taxon>Cnidaria</taxon>
        <taxon>Anthozoa</taxon>
        <taxon>Hexacorallia</taxon>
        <taxon>Scleractinia</taxon>
        <taxon>Astrocoeniina</taxon>
        <taxon>Acroporidae</taxon>
        <taxon>Acropora</taxon>
    </lineage>
</organism>
<dbReference type="SUPFAM" id="SSF48403">
    <property type="entry name" value="Ankyrin repeat"/>
    <property type="match status" value="1"/>
</dbReference>
<dbReference type="SMART" id="SM00248">
    <property type="entry name" value="ANK"/>
    <property type="match status" value="2"/>
</dbReference>
<evidence type="ECO:0000256" key="4">
    <source>
        <dbReference type="SAM" id="MobiDB-lite"/>
    </source>
</evidence>
<accession>A0AAD9QAL7</accession>
<dbReference type="PROSITE" id="PS50297">
    <property type="entry name" value="ANK_REP_REGION"/>
    <property type="match status" value="2"/>
</dbReference>
<evidence type="ECO:0000313" key="6">
    <source>
        <dbReference type="Proteomes" id="UP001249851"/>
    </source>
</evidence>
<dbReference type="InterPro" id="IPR002110">
    <property type="entry name" value="Ankyrin_rpt"/>
</dbReference>
<dbReference type="PANTHER" id="PTHR24201:SF15">
    <property type="entry name" value="ANKYRIN REPEAT DOMAIN-CONTAINING PROTEIN 66"/>
    <property type="match status" value="1"/>
</dbReference>
<dbReference type="PROSITE" id="PS50088">
    <property type="entry name" value="ANK_REPEAT"/>
    <property type="match status" value="2"/>
</dbReference>
<evidence type="ECO:0000256" key="1">
    <source>
        <dbReference type="ARBA" id="ARBA00022737"/>
    </source>
</evidence>
<feature type="compositionally biased region" description="Basic and acidic residues" evidence="4">
    <location>
        <begin position="492"/>
        <end position="506"/>
    </location>
</feature>
<feature type="region of interest" description="Disordered" evidence="4">
    <location>
        <begin position="407"/>
        <end position="443"/>
    </location>
</feature>
<keyword evidence="6" id="KW-1185">Reference proteome</keyword>
<keyword evidence="2 3" id="KW-0040">ANK repeat</keyword>
<feature type="region of interest" description="Disordered" evidence="4">
    <location>
        <begin position="451"/>
        <end position="470"/>
    </location>
</feature>
<feature type="compositionally biased region" description="Polar residues" evidence="4">
    <location>
        <begin position="408"/>
        <end position="422"/>
    </location>
</feature>
<evidence type="ECO:0000256" key="3">
    <source>
        <dbReference type="PROSITE-ProRule" id="PRU00023"/>
    </source>
</evidence>
<dbReference type="EMBL" id="JARQWQ010000048">
    <property type="protein sequence ID" value="KAK2557698.1"/>
    <property type="molecule type" value="Genomic_DNA"/>
</dbReference>
<dbReference type="PANTHER" id="PTHR24201">
    <property type="entry name" value="ANK_REP_REGION DOMAIN-CONTAINING PROTEIN"/>
    <property type="match status" value="1"/>
</dbReference>
<dbReference type="InterPro" id="IPR036770">
    <property type="entry name" value="Ankyrin_rpt-contain_sf"/>
</dbReference>
<feature type="compositionally biased region" description="Polar residues" evidence="4">
    <location>
        <begin position="480"/>
        <end position="491"/>
    </location>
</feature>
<protein>
    <submittedName>
        <fullName evidence="5">Ankyrin repeat domain-containing protein 54</fullName>
    </submittedName>
</protein>
<sequence>MTVRAEEGGEESKLHAAIRVHNLKLVRAALCDEGLDIDAVGVYGWTALHEAASWGHQDIVVILLDHGADPDIQDSVQKCTPIHFAAKNGHLEVVRSLVRSGARIDLRNAAGKIPQDWADEQCREFLQRERLTGVIKVTSTPVEDTSLVHKLYRNRSSQNPRQSSPQWSENSSESFGVSSTSSMDLQQPVIASSLSISENNSYLKFVDHSLSHIYIKLYIVPEHKRATKRKTPLLILKRKNEKANSKNNVKSFDSEDEDSRKGSAMHARRKIVSSLRRVTSLQGNAVAIFRLSTTFNETFRYDSANLKRVNFDNSSVMVILCGRNRVTTKAQPIASLCIPFSRCCDYSALDWYPLVYKIKLQQGHFVEERQVFKPSDSVDEQGGRVSGKSMAWNDRILSMSMPNIEFSGASSASSRTFTLTSQGGDGSSEPRRQKKHSGPGRLLRKEFKLMKGKANTRYQNSAAADVSGREGTAVDDVMVISSSTPPSNSTHRGSDFHTTGTEHHSGEIATKSRALPRGGTKESRRNTRSRASASSIDCVPEVVSLDDEEPSLEPRSSFVSSLKYSRAFQRRNTAQKQDVVVNDLECEEVDTEIPDVPFAVSNLLQTGIVCN</sequence>
<gene>
    <name evidence="5" type="ORF">P5673_020061</name>
</gene>
<proteinExistence type="predicted"/>
<dbReference type="Gene3D" id="1.25.40.20">
    <property type="entry name" value="Ankyrin repeat-containing domain"/>
    <property type="match status" value="1"/>
</dbReference>
<keyword evidence="1" id="KW-0677">Repeat</keyword>
<reference evidence="5" key="2">
    <citation type="journal article" date="2023" name="Science">
        <title>Genomic signatures of disease resistance in endangered staghorn corals.</title>
        <authorList>
            <person name="Vollmer S.V."/>
            <person name="Selwyn J.D."/>
            <person name="Despard B.A."/>
            <person name="Roesel C.L."/>
        </authorList>
    </citation>
    <scope>NUCLEOTIDE SEQUENCE</scope>
    <source>
        <strain evidence="5">K2</strain>
    </source>
</reference>